<evidence type="ECO:0000256" key="4">
    <source>
        <dbReference type="SAM" id="MobiDB-lite"/>
    </source>
</evidence>
<accession>A0A914H249</accession>
<evidence type="ECO:0000313" key="7">
    <source>
        <dbReference type="WBParaSite" id="Gr19_v10_g12530.t1"/>
    </source>
</evidence>
<dbReference type="InterPro" id="IPR002110">
    <property type="entry name" value="Ankyrin_rpt"/>
</dbReference>
<evidence type="ECO:0000256" key="1">
    <source>
        <dbReference type="ARBA" id="ARBA00022737"/>
    </source>
</evidence>
<dbReference type="InterPro" id="IPR036869">
    <property type="entry name" value="J_dom_sf"/>
</dbReference>
<dbReference type="SMART" id="SM00248">
    <property type="entry name" value="ANK"/>
    <property type="match status" value="9"/>
</dbReference>
<feature type="domain" description="J" evidence="5">
    <location>
        <begin position="4"/>
        <end position="62"/>
    </location>
</feature>
<dbReference type="CDD" id="cd06257">
    <property type="entry name" value="DnaJ"/>
    <property type="match status" value="1"/>
</dbReference>
<evidence type="ECO:0000256" key="2">
    <source>
        <dbReference type="ARBA" id="ARBA00023043"/>
    </source>
</evidence>
<dbReference type="Gene3D" id="1.10.287.110">
    <property type="entry name" value="DnaJ domain"/>
    <property type="match status" value="1"/>
</dbReference>
<dbReference type="SUPFAM" id="SSF48403">
    <property type="entry name" value="Ankyrin repeat"/>
    <property type="match status" value="1"/>
</dbReference>
<feature type="compositionally biased region" description="Low complexity" evidence="4">
    <location>
        <begin position="216"/>
        <end position="225"/>
    </location>
</feature>
<dbReference type="Proteomes" id="UP000887572">
    <property type="component" value="Unplaced"/>
</dbReference>
<dbReference type="PANTHER" id="PTHR24123:SF141">
    <property type="entry name" value="ANKYRIN 2, ISOFORM U"/>
    <property type="match status" value="1"/>
</dbReference>
<dbReference type="PROSITE" id="PS50076">
    <property type="entry name" value="DNAJ_2"/>
    <property type="match status" value="1"/>
</dbReference>
<dbReference type="Pfam" id="PF00226">
    <property type="entry name" value="DnaJ"/>
    <property type="match status" value="1"/>
</dbReference>
<evidence type="ECO:0000313" key="6">
    <source>
        <dbReference type="Proteomes" id="UP000887572"/>
    </source>
</evidence>
<dbReference type="InterPro" id="IPR001623">
    <property type="entry name" value="DnaJ_domain"/>
</dbReference>
<dbReference type="InterPro" id="IPR036770">
    <property type="entry name" value="Ankyrin_rpt-contain_sf"/>
</dbReference>
<dbReference type="PANTHER" id="PTHR24123">
    <property type="entry name" value="ANKYRIN REPEAT-CONTAINING"/>
    <property type="match status" value="1"/>
</dbReference>
<feature type="repeat" description="ANK" evidence="3">
    <location>
        <begin position="427"/>
        <end position="459"/>
    </location>
</feature>
<keyword evidence="2 3" id="KW-0040">ANK repeat</keyword>
<sequence length="491" mass="54285">MDFDPFEALQLKPCGDKEQIKKAYYRLALKLHPDKLEPDKPKDWGPFRRIKKAYDFLWEMGAKALAEFVLNFAAQKEHWELTRHLIIAAQNGRMNEARRLLKRGADPRETGTVTVDGQMINKVTAFRVAAFKGHLEMCKLLVSHGKANDVDQQDNKWMVCAACYGGHLDIVKHFFGTGIDNCWRLALAAASFHGRDEVLRHLLSEEKASAERSSNKGKSSSSASSKSRRETAADGMPQNTKQQIRAEKVFQFSGFVDAKRWRSNIKADILNRLLNVDAPQLNCPNPLIVAALNGHLKAVEILLENKAKYLREMFEMTIDGNATMTSLWVATAAGHSTVIRRLLKMKGTDPNKGAKLTIDGKAITDLSPLCIVTSKRICELLIKNGANVDQQMGNGQTPLFCACIRGNFEIVKCLVVNGADINAVDKLGRTPLMAAAFHGHAGLVRYLLEKGARIDLATNAGGSTARDFADQSGNGEVAKMLREAGRQRTTA</sequence>
<dbReference type="WBParaSite" id="Gr19_v10_g12530.t1">
    <property type="protein sequence ID" value="Gr19_v10_g12530.t1"/>
    <property type="gene ID" value="Gr19_v10_g12530"/>
</dbReference>
<dbReference type="PROSITE" id="PS50088">
    <property type="entry name" value="ANK_REPEAT"/>
    <property type="match status" value="2"/>
</dbReference>
<evidence type="ECO:0000256" key="3">
    <source>
        <dbReference type="PROSITE-ProRule" id="PRU00023"/>
    </source>
</evidence>
<dbReference type="InterPro" id="IPR051165">
    <property type="entry name" value="Multifunctional_ANK_Repeat"/>
</dbReference>
<dbReference type="SMART" id="SM00271">
    <property type="entry name" value="DnaJ"/>
    <property type="match status" value="1"/>
</dbReference>
<dbReference type="PROSITE" id="PS50297">
    <property type="entry name" value="ANK_REP_REGION"/>
    <property type="match status" value="2"/>
</dbReference>
<name>A0A914H249_GLORO</name>
<dbReference type="SUPFAM" id="SSF46565">
    <property type="entry name" value="Chaperone J-domain"/>
    <property type="match status" value="1"/>
</dbReference>
<feature type="repeat" description="ANK" evidence="3">
    <location>
        <begin position="394"/>
        <end position="426"/>
    </location>
</feature>
<reference evidence="7" key="1">
    <citation type="submission" date="2022-11" db="UniProtKB">
        <authorList>
            <consortium name="WormBaseParasite"/>
        </authorList>
    </citation>
    <scope>IDENTIFICATION</scope>
</reference>
<keyword evidence="6" id="KW-1185">Reference proteome</keyword>
<dbReference type="Gene3D" id="1.25.40.20">
    <property type="entry name" value="Ankyrin repeat-containing domain"/>
    <property type="match status" value="3"/>
</dbReference>
<feature type="region of interest" description="Disordered" evidence="4">
    <location>
        <begin position="207"/>
        <end position="241"/>
    </location>
</feature>
<dbReference type="AlphaFoldDB" id="A0A914H249"/>
<keyword evidence="1" id="KW-0677">Repeat</keyword>
<dbReference type="Pfam" id="PF12796">
    <property type="entry name" value="Ank_2"/>
    <property type="match status" value="3"/>
</dbReference>
<protein>
    <submittedName>
        <fullName evidence="7">J domain-containing protein</fullName>
    </submittedName>
</protein>
<organism evidence="6 7">
    <name type="scientific">Globodera rostochiensis</name>
    <name type="common">Golden nematode worm</name>
    <name type="synonym">Heterodera rostochiensis</name>
    <dbReference type="NCBI Taxonomy" id="31243"/>
    <lineage>
        <taxon>Eukaryota</taxon>
        <taxon>Metazoa</taxon>
        <taxon>Ecdysozoa</taxon>
        <taxon>Nematoda</taxon>
        <taxon>Chromadorea</taxon>
        <taxon>Rhabditida</taxon>
        <taxon>Tylenchina</taxon>
        <taxon>Tylenchomorpha</taxon>
        <taxon>Tylenchoidea</taxon>
        <taxon>Heteroderidae</taxon>
        <taxon>Heteroderinae</taxon>
        <taxon>Globodera</taxon>
    </lineage>
</organism>
<evidence type="ECO:0000259" key="5">
    <source>
        <dbReference type="PROSITE" id="PS50076"/>
    </source>
</evidence>
<proteinExistence type="predicted"/>